<evidence type="ECO:0000256" key="2">
    <source>
        <dbReference type="ARBA" id="ARBA00022723"/>
    </source>
</evidence>
<feature type="domain" description="Class II aldolase/adducin N-terminal" evidence="7">
    <location>
        <begin position="15"/>
        <end position="203"/>
    </location>
</feature>
<name>Q7U4V0_PARMW</name>
<keyword evidence="5 6" id="KW-0456">Lyase</keyword>
<dbReference type="STRING" id="84588.SYNW1963"/>
<dbReference type="GO" id="GO:0046570">
    <property type="term" value="F:methylthioribulose 1-phosphate dehydratase activity"/>
    <property type="evidence" value="ECO:0007669"/>
    <property type="project" value="UniProtKB-UniRule"/>
</dbReference>
<dbReference type="UniPathway" id="UPA00904">
    <property type="reaction ID" value="UER00875"/>
</dbReference>
<dbReference type="InterPro" id="IPR001303">
    <property type="entry name" value="Aldolase_II/adducin_N"/>
</dbReference>
<keyword evidence="3 6" id="KW-0862">Zinc</keyword>
<dbReference type="HOGENOM" id="CLU_006033_4_1_3"/>
<dbReference type="GO" id="GO:0019509">
    <property type="term" value="P:L-methionine salvage from methylthioadenosine"/>
    <property type="evidence" value="ECO:0007669"/>
    <property type="project" value="UniProtKB-UniRule"/>
</dbReference>
<dbReference type="NCBIfam" id="TIGR03328">
    <property type="entry name" value="salvage_mtnB"/>
    <property type="match status" value="1"/>
</dbReference>
<gene>
    <name evidence="6" type="primary">mtnB</name>
    <name evidence="8" type="ordered locus">SYNW1963</name>
</gene>
<comment type="similarity">
    <text evidence="6">Belongs to the aldolase class II family. MtnB subfamily.</text>
</comment>
<dbReference type="KEGG" id="syw:SYNW1963"/>
<dbReference type="InterPro" id="IPR017714">
    <property type="entry name" value="MethylthioRu-1-P_deHdtase_MtnB"/>
</dbReference>
<keyword evidence="4 6" id="KW-0486">Methionine biosynthesis</keyword>
<evidence type="ECO:0000256" key="4">
    <source>
        <dbReference type="ARBA" id="ARBA00023167"/>
    </source>
</evidence>
<keyword evidence="1 6" id="KW-0028">Amino-acid biosynthesis</keyword>
<dbReference type="Gene3D" id="3.40.225.10">
    <property type="entry name" value="Class II aldolase/adducin N-terminal domain"/>
    <property type="match status" value="1"/>
</dbReference>
<comment type="catalytic activity">
    <reaction evidence="6">
        <text>5-(methylsulfanyl)-D-ribulose 1-phosphate = 5-methylsulfanyl-2,3-dioxopentyl phosphate + H2O</text>
        <dbReference type="Rhea" id="RHEA:15549"/>
        <dbReference type="ChEBI" id="CHEBI:15377"/>
        <dbReference type="ChEBI" id="CHEBI:58548"/>
        <dbReference type="ChEBI" id="CHEBI:58828"/>
        <dbReference type="EC" id="4.2.1.109"/>
    </reaction>
</comment>
<dbReference type="eggNOG" id="COG0235">
    <property type="taxonomic scope" value="Bacteria"/>
</dbReference>
<evidence type="ECO:0000256" key="6">
    <source>
        <dbReference type="HAMAP-Rule" id="MF_01677"/>
    </source>
</evidence>
<dbReference type="Pfam" id="PF00596">
    <property type="entry name" value="Aldolase_II"/>
    <property type="match status" value="1"/>
</dbReference>
<comment type="function">
    <text evidence="6">Catalyzes the dehydration of methylthioribulose-1-phosphate (MTRu-1-P) into 2,3-diketo-5-methylthiopentyl-1-phosphate (DK-MTP-1-P).</text>
</comment>
<comment type="cofactor">
    <cofactor evidence="6">
        <name>Zn(2+)</name>
        <dbReference type="ChEBI" id="CHEBI:29105"/>
    </cofactor>
    <text evidence="6">Binds 1 zinc ion per subunit.</text>
</comment>
<keyword evidence="9" id="KW-1185">Reference proteome</keyword>
<accession>Q7U4V0</accession>
<evidence type="ECO:0000256" key="1">
    <source>
        <dbReference type="ARBA" id="ARBA00022605"/>
    </source>
</evidence>
<proteinExistence type="inferred from homology"/>
<feature type="binding site" evidence="6">
    <location>
        <position position="102"/>
    </location>
    <ligand>
        <name>Zn(2+)</name>
        <dbReference type="ChEBI" id="CHEBI:29105"/>
    </ligand>
</feature>
<dbReference type="InterPro" id="IPR036409">
    <property type="entry name" value="Aldolase_II/adducin_N_sf"/>
</dbReference>
<dbReference type="Proteomes" id="UP000001422">
    <property type="component" value="Chromosome"/>
</dbReference>
<evidence type="ECO:0000256" key="5">
    <source>
        <dbReference type="ARBA" id="ARBA00023239"/>
    </source>
</evidence>
<dbReference type="SMART" id="SM01007">
    <property type="entry name" value="Aldolase_II"/>
    <property type="match status" value="1"/>
</dbReference>
<protein>
    <recommendedName>
        <fullName evidence="6">Methylthioribulose-1-phosphate dehydratase</fullName>
        <shortName evidence="6">MTRu-1-P dehydratase</shortName>
        <ecNumber evidence="6">4.2.1.109</ecNumber>
    </recommendedName>
</protein>
<dbReference type="EC" id="4.2.1.109" evidence="6"/>
<dbReference type="PANTHER" id="PTHR10640:SF7">
    <property type="entry name" value="METHYLTHIORIBULOSE-1-PHOSPHATE DEHYDRATASE"/>
    <property type="match status" value="1"/>
</dbReference>
<dbReference type="RefSeq" id="WP_011128821.1">
    <property type="nucleotide sequence ID" value="NC_005070.1"/>
</dbReference>
<evidence type="ECO:0000313" key="8">
    <source>
        <dbReference type="EMBL" id="CAE08478.1"/>
    </source>
</evidence>
<dbReference type="GO" id="GO:0008270">
    <property type="term" value="F:zinc ion binding"/>
    <property type="evidence" value="ECO:0007669"/>
    <property type="project" value="UniProtKB-UniRule"/>
</dbReference>
<keyword evidence="2 6" id="KW-0479">Metal-binding</keyword>
<evidence type="ECO:0000259" key="7">
    <source>
        <dbReference type="SMART" id="SM01007"/>
    </source>
</evidence>
<dbReference type="PANTHER" id="PTHR10640">
    <property type="entry name" value="METHYLTHIORIBULOSE-1-PHOSPHATE DEHYDRATASE"/>
    <property type="match status" value="1"/>
</dbReference>
<evidence type="ECO:0000313" key="9">
    <source>
        <dbReference type="Proteomes" id="UP000001422"/>
    </source>
</evidence>
<evidence type="ECO:0000256" key="3">
    <source>
        <dbReference type="ARBA" id="ARBA00022833"/>
    </source>
</evidence>
<comment type="pathway">
    <text evidence="6">Amino-acid biosynthesis; L-methionine biosynthesis via salvage pathway; L-methionine from S-methyl-5-thio-alpha-D-ribose 1-phosphate: step 2/6.</text>
</comment>
<dbReference type="GO" id="GO:0005737">
    <property type="term" value="C:cytoplasm"/>
    <property type="evidence" value="ECO:0007669"/>
    <property type="project" value="UniProtKB-UniRule"/>
</dbReference>
<organism evidence="8 9">
    <name type="scientific">Parasynechococcus marenigrum (strain WH8102)</name>
    <dbReference type="NCBI Taxonomy" id="84588"/>
    <lineage>
        <taxon>Bacteria</taxon>
        <taxon>Bacillati</taxon>
        <taxon>Cyanobacteriota</taxon>
        <taxon>Cyanophyceae</taxon>
        <taxon>Synechococcales</taxon>
        <taxon>Prochlorococcaceae</taxon>
        <taxon>Parasynechococcus</taxon>
        <taxon>Parasynechococcus marenigrum</taxon>
    </lineage>
</organism>
<dbReference type="SUPFAM" id="SSF53639">
    <property type="entry name" value="AraD/HMP-PK domain-like"/>
    <property type="match status" value="1"/>
</dbReference>
<dbReference type="HAMAP" id="MF_01677">
    <property type="entry name" value="Salvage_MtnB"/>
    <property type="match status" value="1"/>
</dbReference>
<feature type="binding site" evidence="6">
    <location>
        <position position="104"/>
    </location>
    <ligand>
        <name>Zn(2+)</name>
        <dbReference type="ChEBI" id="CHEBI:29105"/>
    </ligand>
</feature>
<sequence length="211" mass="23172">MEEVHPLDDGRCIRSELIETTRRLHQRRWCDGTGGNFSVVLQREPRRLLMAPSGVDKGRLEVDDLIVVNESQEIVEGNGRVSAETALHLAVVRETGAGAVLHSHSIAATVLSQTHQQIGHVTLEGWEMQKGLEGVNTHATRINIPVVSNSQSMEVLVDAFLPHLPAQSHGILVAGHGLYAWGTTLADAERHLEILEFLLDVQLNVAKSQQL</sequence>
<dbReference type="AlphaFoldDB" id="Q7U4V0"/>
<dbReference type="EMBL" id="BX569694">
    <property type="protein sequence ID" value="CAE08478.1"/>
    <property type="molecule type" value="Genomic_DNA"/>
</dbReference>
<reference evidence="8 9" key="1">
    <citation type="journal article" date="2003" name="Nature">
        <title>The genome of a motile marine Synechococcus.</title>
        <authorList>
            <person name="Palenik B."/>
            <person name="Brahamsha B."/>
            <person name="Larimer F."/>
            <person name="Land M."/>
            <person name="Hauser L."/>
            <person name="Chain P."/>
            <person name="Lamerdin J."/>
            <person name="Regala W."/>
            <person name="Allen E.A."/>
            <person name="McCarren J."/>
            <person name="Paulsen I."/>
            <person name="Dufresne A."/>
            <person name="Partensky F."/>
            <person name="Webb E."/>
            <person name="Waterbury J."/>
        </authorList>
    </citation>
    <scope>NUCLEOTIDE SEQUENCE [LARGE SCALE GENOMIC DNA]</scope>
    <source>
        <strain evidence="8 9">WH8102</strain>
    </source>
</reference>